<dbReference type="KEGG" id="tbk:HF295_06705"/>
<accession>A0A7L6N310</accession>
<organism evidence="1 2">
    <name type="scientific">Hujiaoplasma nucleasis</name>
    <dbReference type="NCBI Taxonomy" id="2725268"/>
    <lineage>
        <taxon>Bacteria</taxon>
        <taxon>Bacillati</taxon>
        <taxon>Mycoplasmatota</taxon>
        <taxon>Mollicutes</taxon>
        <taxon>Candidatus Izemoplasmatales</taxon>
        <taxon>Hujiaoplasmataceae</taxon>
        <taxon>Hujiaoplasma</taxon>
    </lineage>
</organism>
<dbReference type="Proteomes" id="UP000512167">
    <property type="component" value="Chromosome"/>
</dbReference>
<dbReference type="EMBL" id="CP051151">
    <property type="protein sequence ID" value="QLY40553.1"/>
    <property type="molecule type" value="Genomic_DNA"/>
</dbReference>
<keyword evidence="2" id="KW-1185">Reference proteome</keyword>
<sequence length="76" mass="9051">MPNNNLYKGKFIISIYDKYDNLVTVLDNAREFAFLFDKSFNTATSLLSKLFHKKILSFYHHKTMLKAFFIEDKDYS</sequence>
<protein>
    <submittedName>
        <fullName evidence="1">Uncharacterized protein</fullName>
    </submittedName>
</protein>
<dbReference type="RefSeq" id="WP_312031396.1">
    <property type="nucleotide sequence ID" value="NZ_CP051151.1"/>
</dbReference>
<evidence type="ECO:0000313" key="1">
    <source>
        <dbReference type="EMBL" id="QLY40553.1"/>
    </source>
</evidence>
<name>A0A7L6N310_9MOLU</name>
<reference evidence="1 2" key="1">
    <citation type="submission" date="2020-04" db="EMBL/GenBank/DDBJ databases">
        <authorList>
            <person name="Zheng R.K."/>
            <person name="Sun C.M."/>
        </authorList>
    </citation>
    <scope>NUCLEOTIDE SEQUENCE [LARGE SCALE GENOMIC DNA]</scope>
    <source>
        <strain evidence="2">zrk29</strain>
    </source>
</reference>
<proteinExistence type="predicted"/>
<dbReference type="AlphaFoldDB" id="A0A7L6N310"/>
<evidence type="ECO:0000313" key="2">
    <source>
        <dbReference type="Proteomes" id="UP000512167"/>
    </source>
</evidence>
<gene>
    <name evidence="1" type="ORF">HF295_06705</name>
</gene>